<dbReference type="RefSeq" id="WP_011045937.1">
    <property type="nucleotide sequence ID" value="NZ_CP076685.1"/>
</dbReference>
<dbReference type="InterPro" id="IPR009057">
    <property type="entry name" value="Homeodomain-like_sf"/>
</dbReference>
<dbReference type="OMA" id="YWHFANR"/>
<feature type="domain" description="HTH tetR-type" evidence="3">
    <location>
        <begin position="8"/>
        <end position="68"/>
    </location>
</feature>
<protein>
    <submittedName>
        <fullName evidence="4">TetR/AcrR family transcriptional regulator</fullName>
    </submittedName>
</protein>
<dbReference type="PRINTS" id="PR00455">
    <property type="entry name" value="HTHTETR"/>
</dbReference>
<feature type="DNA-binding region" description="H-T-H motif" evidence="2">
    <location>
        <begin position="31"/>
        <end position="50"/>
    </location>
</feature>
<name>A0A850LF71_9RHOB</name>
<dbReference type="PROSITE" id="PS50977">
    <property type="entry name" value="HTH_TETR_2"/>
    <property type="match status" value="1"/>
</dbReference>
<dbReference type="InterPro" id="IPR050109">
    <property type="entry name" value="HTH-type_TetR-like_transc_reg"/>
</dbReference>
<dbReference type="Gene3D" id="1.10.357.10">
    <property type="entry name" value="Tetracycline Repressor, domain 2"/>
    <property type="match status" value="1"/>
</dbReference>
<accession>A0A850LF71</accession>
<dbReference type="InterPro" id="IPR001647">
    <property type="entry name" value="HTH_TetR"/>
</dbReference>
<dbReference type="EMBL" id="JABXIY010000015">
    <property type="protein sequence ID" value="NVK96558.1"/>
    <property type="molecule type" value="Genomic_DNA"/>
</dbReference>
<dbReference type="Pfam" id="PF00440">
    <property type="entry name" value="TetR_N"/>
    <property type="match status" value="1"/>
</dbReference>
<dbReference type="AlphaFoldDB" id="A0A850LF71"/>
<reference evidence="4 5" key="1">
    <citation type="journal article" date="2020" name="Proc. Natl. Acad. Sci. U.S.A.">
        <title>Ecological drivers of bacterial community assembly in synthetic phycospheres.</title>
        <authorList>
            <person name="Fu H."/>
            <person name="Uchimiya M."/>
            <person name="Gore J."/>
            <person name="Moran M.A."/>
        </authorList>
    </citation>
    <scope>NUCLEOTIDE SEQUENCE [LARGE SCALE GENOMIC DNA]</scope>
    <source>
        <strain evidence="4">HF-Din03</strain>
    </source>
</reference>
<dbReference type="GO" id="GO:0003700">
    <property type="term" value="F:DNA-binding transcription factor activity"/>
    <property type="evidence" value="ECO:0007669"/>
    <property type="project" value="TreeGrafter"/>
</dbReference>
<comment type="caution">
    <text evidence="4">The sequence shown here is derived from an EMBL/GenBank/DDBJ whole genome shotgun (WGS) entry which is preliminary data.</text>
</comment>
<dbReference type="PANTHER" id="PTHR30055:SF239">
    <property type="entry name" value="TRANSCRIPTIONAL REGULATORY PROTEIN"/>
    <property type="match status" value="1"/>
</dbReference>
<gene>
    <name evidence="4" type="ORF">HW564_06485</name>
</gene>
<dbReference type="PANTHER" id="PTHR30055">
    <property type="entry name" value="HTH-TYPE TRANSCRIPTIONAL REGULATOR RUTR"/>
    <property type="match status" value="1"/>
</dbReference>
<dbReference type="SUPFAM" id="SSF46689">
    <property type="entry name" value="Homeodomain-like"/>
    <property type="match status" value="1"/>
</dbReference>
<organism evidence="4 5">
    <name type="scientific">Ruegeria pomeroyi</name>
    <dbReference type="NCBI Taxonomy" id="89184"/>
    <lineage>
        <taxon>Bacteria</taxon>
        <taxon>Pseudomonadati</taxon>
        <taxon>Pseudomonadota</taxon>
        <taxon>Alphaproteobacteria</taxon>
        <taxon>Rhodobacterales</taxon>
        <taxon>Roseobacteraceae</taxon>
        <taxon>Ruegeria</taxon>
    </lineage>
</organism>
<evidence type="ECO:0000259" key="3">
    <source>
        <dbReference type="PROSITE" id="PS50977"/>
    </source>
</evidence>
<evidence type="ECO:0000256" key="1">
    <source>
        <dbReference type="ARBA" id="ARBA00023125"/>
    </source>
</evidence>
<sequence length="212" mass="24190">MSLAPKPTGSESAWLDAAYELLTESGVEAVKIMPLAQKLGVSRTGFYWYFKDRETLLEAMIQRWEEKNTGNLVARAEAYAESIVEAMFNLFDCWLDDGLFDARLDLAIRNWARNDPGLHQRLDQADQARQDAVAGMFLRFGYPENQARVRSLTVMYTQVGYISMQIEEHPDIRIANMPDYVEVFTGVTPDQADVDRFLSRHAAKWRAAANQM</sequence>
<dbReference type="GO" id="GO:0000976">
    <property type="term" value="F:transcription cis-regulatory region binding"/>
    <property type="evidence" value="ECO:0007669"/>
    <property type="project" value="TreeGrafter"/>
</dbReference>
<evidence type="ECO:0000256" key="2">
    <source>
        <dbReference type="PROSITE-ProRule" id="PRU00335"/>
    </source>
</evidence>
<dbReference type="Proteomes" id="UP000565723">
    <property type="component" value="Unassembled WGS sequence"/>
</dbReference>
<evidence type="ECO:0000313" key="4">
    <source>
        <dbReference type="EMBL" id="NVK96558.1"/>
    </source>
</evidence>
<evidence type="ECO:0000313" key="5">
    <source>
        <dbReference type="Proteomes" id="UP000565723"/>
    </source>
</evidence>
<keyword evidence="1 2" id="KW-0238">DNA-binding</keyword>
<proteinExistence type="predicted"/>